<name>A0ABR3V8Z0_9PEZI</name>
<dbReference type="PANTHER" id="PTHR31438">
    <property type="entry name" value="LYSINE N-ACYLTRANSFERASE C17G9.06C-RELATED"/>
    <property type="match status" value="1"/>
</dbReference>
<feature type="domain" description="Acyltransferase MbtK/IucB-like conserved" evidence="3">
    <location>
        <begin position="54"/>
        <end position="96"/>
    </location>
</feature>
<proteinExistence type="inferred from homology"/>
<protein>
    <recommendedName>
        <fullName evidence="3">Acyltransferase MbtK/IucB-like conserved domain-containing protein</fullName>
    </recommendedName>
</protein>
<evidence type="ECO:0000256" key="1">
    <source>
        <dbReference type="ARBA" id="ARBA00009893"/>
    </source>
</evidence>
<evidence type="ECO:0000313" key="5">
    <source>
        <dbReference type="Proteomes" id="UP001586593"/>
    </source>
</evidence>
<dbReference type="PANTHER" id="PTHR31438:SF1">
    <property type="entry name" value="LYSINE N-ACYLTRANSFERASE C17G9.06C-RELATED"/>
    <property type="match status" value="1"/>
</dbReference>
<feature type="region of interest" description="Disordered" evidence="2">
    <location>
        <begin position="32"/>
        <end position="57"/>
    </location>
</feature>
<organism evidence="4 5">
    <name type="scientific">Phialemonium thermophilum</name>
    <dbReference type="NCBI Taxonomy" id="223376"/>
    <lineage>
        <taxon>Eukaryota</taxon>
        <taxon>Fungi</taxon>
        <taxon>Dikarya</taxon>
        <taxon>Ascomycota</taxon>
        <taxon>Pezizomycotina</taxon>
        <taxon>Sordariomycetes</taxon>
        <taxon>Sordariomycetidae</taxon>
        <taxon>Cephalothecales</taxon>
        <taxon>Cephalothecaceae</taxon>
        <taxon>Phialemonium</taxon>
    </lineage>
</organism>
<dbReference type="SUPFAM" id="SSF55729">
    <property type="entry name" value="Acyl-CoA N-acyltransferases (Nat)"/>
    <property type="match status" value="1"/>
</dbReference>
<dbReference type="InterPro" id="IPR016181">
    <property type="entry name" value="Acyl_CoA_acyltransferase"/>
</dbReference>
<gene>
    <name evidence="4" type="ORF">VTK73DRAFT_4485</name>
</gene>
<evidence type="ECO:0000256" key="2">
    <source>
        <dbReference type="SAM" id="MobiDB-lite"/>
    </source>
</evidence>
<evidence type="ECO:0000313" key="4">
    <source>
        <dbReference type="EMBL" id="KAL1838022.1"/>
    </source>
</evidence>
<sequence>MGEVFYNRFVPSVGQYLSFRVASLSDKPVPYLGPVGPNQHQHQHQHQHQQPPPRDVTQMSDAQLLETWLANPRVRAFWGDYQPGFLAAALSSRHSFPAIGLWDGVPFGYFELYWVKEDQLGRLAGTADDWDRGFHVLIGEEWARGRVQYWLSSIAHWAFCADFRTMSVCVEPRVDNARFIQHLQFAGFSKEKEVAFPHKQAWLGRLRREAWEGPAL</sequence>
<accession>A0ABR3V8Z0</accession>
<dbReference type="EMBL" id="JAZHXJ010002540">
    <property type="protein sequence ID" value="KAL1838022.1"/>
    <property type="molecule type" value="Genomic_DNA"/>
</dbReference>
<dbReference type="SMART" id="SM01006">
    <property type="entry name" value="AlcB"/>
    <property type="match status" value="1"/>
</dbReference>
<comment type="similarity">
    <text evidence="1">Belongs to the lysine N-acyltransferase MbtK family.</text>
</comment>
<evidence type="ECO:0000259" key="3">
    <source>
        <dbReference type="SMART" id="SM01006"/>
    </source>
</evidence>
<dbReference type="Proteomes" id="UP001586593">
    <property type="component" value="Unassembled WGS sequence"/>
</dbReference>
<dbReference type="Pfam" id="PF13523">
    <property type="entry name" value="Acetyltransf_8"/>
    <property type="match status" value="1"/>
</dbReference>
<keyword evidence="5" id="KW-1185">Reference proteome</keyword>
<dbReference type="Gene3D" id="3.40.630.30">
    <property type="match status" value="1"/>
</dbReference>
<comment type="caution">
    <text evidence="4">The sequence shown here is derived from an EMBL/GenBank/DDBJ whole genome shotgun (WGS) entry which is preliminary data.</text>
</comment>
<dbReference type="InterPro" id="IPR019432">
    <property type="entry name" value="Acyltransferase_MbtK/IucB-like"/>
</dbReference>
<reference evidence="4 5" key="1">
    <citation type="journal article" date="2024" name="Commun. Biol.">
        <title>Comparative genomic analysis of thermophilic fungi reveals convergent evolutionary adaptations and gene losses.</title>
        <authorList>
            <person name="Steindorff A.S."/>
            <person name="Aguilar-Pontes M.V."/>
            <person name="Robinson A.J."/>
            <person name="Andreopoulos B."/>
            <person name="LaButti K."/>
            <person name="Kuo A."/>
            <person name="Mondo S."/>
            <person name="Riley R."/>
            <person name="Otillar R."/>
            <person name="Haridas S."/>
            <person name="Lipzen A."/>
            <person name="Grimwood J."/>
            <person name="Schmutz J."/>
            <person name="Clum A."/>
            <person name="Reid I.D."/>
            <person name="Moisan M.C."/>
            <person name="Butler G."/>
            <person name="Nguyen T.T.M."/>
            <person name="Dewar K."/>
            <person name="Conant G."/>
            <person name="Drula E."/>
            <person name="Henrissat B."/>
            <person name="Hansel C."/>
            <person name="Singer S."/>
            <person name="Hutchinson M.I."/>
            <person name="de Vries R.P."/>
            <person name="Natvig D.O."/>
            <person name="Powell A.J."/>
            <person name="Tsang A."/>
            <person name="Grigoriev I.V."/>
        </authorList>
    </citation>
    <scope>NUCLEOTIDE SEQUENCE [LARGE SCALE GENOMIC DNA]</scope>
    <source>
        <strain evidence="4 5">ATCC 24622</strain>
    </source>
</reference>